<evidence type="ECO:0000313" key="1">
    <source>
        <dbReference type="EMBL" id="RPB12008.1"/>
    </source>
</evidence>
<accession>A0A3N4KR80</accession>
<dbReference type="InParanoid" id="A0A3N4KR80"/>
<protein>
    <submittedName>
        <fullName evidence="1">Uncharacterized protein</fullName>
    </submittedName>
</protein>
<sequence length="99" mass="10908">MPSKPQTLCKCTLTATTTPTYTATFSPGCTHCAACICVPYTAPPGTEDPWLEYHALNAKCRFCYPVDAAGRKRDRVRSLLARLGIGGREKGVKEFIYDF</sequence>
<proteinExistence type="predicted"/>
<dbReference type="AlphaFoldDB" id="A0A3N4KR80"/>
<keyword evidence="2" id="KW-1185">Reference proteome</keyword>
<name>A0A3N4KR80_9PEZI</name>
<reference evidence="1 2" key="1">
    <citation type="journal article" date="2018" name="Nat. Ecol. Evol.">
        <title>Pezizomycetes genomes reveal the molecular basis of ectomycorrhizal truffle lifestyle.</title>
        <authorList>
            <person name="Murat C."/>
            <person name="Payen T."/>
            <person name="Noel B."/>
            <person name="Kuo A."/>
            <person name="Morin E."/>
            <person name="Chen J."/>
            <person name="Kohler A."/>
            <person name="Krizsan K."/>
            <person name="Balestrini R."/>
            <person name="Da Silva C."/>
            <person name="Montanini B."/>
            <person name="Hainaut M."/>
            <person name="Levati E."/>
            <person name="Barry K.W."/>
            <person name="Belfiori B."/>
            <person name="Cichocki N."/>
            <person name="Clum A."/>
            <person name="Dockter R.B."/>
            <person name="Fauchery L."/>
            <person name="Guy J."/>
            <person name="Iotti M."/>
            <person name="Le Tacon F."/>
            <person name="Lindquist E.A."/>
            <person name="Lipzen A."/>
            <person name="Malagnac F."/>
            <person name="Mello A."/>
            <person name="Molinier V."/>
            <person name="Miyauchi S."/>
            <person name="Poulain J."/>
            <person name="Riccioni C."/>
            <person name="Rubini A."/>
            <person name="Sitrit Y."/>
            <person name="Splivallo R."/>
            <person name="Traeger S."/>
            <person name="Wang M."/>
            <person name="Zifcakova L."/>
            <person name="Wipf D."/>
            <person name="Zambonelli A."/>
            <person name="Paolocci F."/>
            <person name="Nowrousian M."/>
            <person name="Ottonello S."/>
            <person name="Baldrian P."/>
            <person name="Spatafora J.W."/>
            <person name="Henrissat B."/>
            <person name="Nagy L.G."/>
            <person name="Aury J.M."/>
            <person name="Wincker P."/>
            <person name="Grigoriev I.V."/>
            <person name="Bonfante P."/>
            <person name="Martin F.M."/>
        </authorList>
    </citation>
    <scope>NUCLEOTIDE SEQUENCE [LARGE SCALE GENOMIC DNA]</scope>
    <source>
        <strain evidence="1 2">CCBAS932</strain>
    </source>
</reference>
<organism evidence="1 2">
    <name type="scientific">Morchella conica CCBAS932</name>
    <dbReference type="NCBI Taxonomy" id="1392247"/>
    <lineage>
        <taxon>Eukaryota</taxon>
        <taxon>Fungi</taxon>
        <taxon>Dikarya</taxon>
        <taxon>Ascomycota</taxon>
        <taxon>Pezizomycotina</taxon>
        <taxon>Pezizomycetes</taxon>
        <taxon>Pezizales</taxon>
        <taxon>Morchellaceae</taxon>
        <taxon>Morchella</taxon>
    </lineage>
</organism>
<dbReference type="Proteomes" id="UP000277580">
    <property type="component" value="Unassembled WGS sequence"/>
</dbReference>
<dbReference type="OrthoDB" id="10317131at2759"/>
<evidence type="ECO:0000313" key="2">
    <source>
        <dbReference type="Proteomes" id="UP000277580"/>
    </source>
</evidence>
<gene>
    <name evidence="1" type="ORF">P167DRAFT_574667</name>
</gene>
<dbReference type="EMBL" id="ML119131">
    <property type="protein sequence ID" value="RPB12008.1"/>
    <property type="molecule type" value="Genomic_DNA"/>
</dbReference>